<dbReference type="OrthoDB" id="1090267at2"/>
<dbReference type="STRING" id="1121884.SAMN02745131_00309"/>
<dbReference type="AlphaFoldDB" id="A0A1M4T181"/>
<dbReference type="RefSeq" id="WP_072833464.1">
    <property type="nucleotide sequence ID" value="NZ_FQUU01000001.1"/>
</dbReference>
<dbReference type="Proteomes" id="UP000184048">
    <property type="component" value="Unassembled WGS sequence"/>
</dbReference>
<evidence type="ECO:0000313" key="2">
    <source>
        <dbReference type="Proteomes" id="UP000184048"/>
    </source>
</evidence>
<gene>
    <name evidence="1" type="ORF">SAMN02745131_00309</name>
</gene>
<proteinExistence type="predicted"/>
<accession>A0A1M4T181</accession>
<name>A0A1M4T181_9BACT</name>
<sequence>MTLILTDQHKRRLEEIRKEVTLIGSKESAFLKVELLFYEALSIAREYGNDARENPLLDDLKRVQESAYGKTNELYKKSSQREVSIRRFIVRFKKVLAFKNILELTS</sequence>
<keyword evidence="2" id="KW-1185">Reference proteome</keyword>
<protein>
    <submittedName>
        <fullName evidence="1">Uncharacterized protein</fullName>
    </submittedName>
</protein>
<reference evidence="1 2" key="1">
    <citation type="submission" date="2016-11" db="EMBL/GenBank/DDBJ databases">
        <authorList>
            <person name="Jaros S."/>
            <person name="Januszkiewicz K."/>
            <person name="Wedrychowicz H."/>
        </authorList>
    </citation>
    <scope>NUCLEOTIDE SEQUENCE [LARGE SCALE GENOMIC DNA]</scope>
    <source>
        <strain evidence="1 2">DSM 18119</strain>
    </source>
</reference>
<dbReference type="EMBL" id="FQUU01000001">
    <property type="protein sequence ID" value="SHE38241.1"/>
    <property type="molecule type" value="Genomic_DNA"/>
</dbReference>
<evidence type="ECO:0000313" key="1">
    <source>
        <dbReference type="EMBL" id="SHE38241.1"/>
    </source>
</evidence>
<organism evidence="1 2">
    <name type="scientific">Flavisolibacter ginsengisoli DSM 18119</name>
    <dbReference type="NCBI Taxonomy" id="1121884"/>
    <lineage>
        <taxon>Bacteria</taxon>
        <taxon>Pseudomonadati</taxon>
        <taxon>Bacteroidota</taxon>
        <taxon>Chitinophagia</taxon>
        <taxon>Chitinophagales</taxon>
        <taxon>Chitinophagaceae</taxon>
        <taxon>Flavisolibacter</taxon>
    </lineage>
</organism>